<dbReference type="EMBL" id="JALLPJ020001257">
    <property type="protein sequence ID" value="KAL3772896.1"/>
    <property type="molecule type" value="Genomic_DNA"/>
</dbReference>
<name>A0ABD3NEP8_9STRA</name>
<dbReference type="AlphaFoldDB" id="A0ABD3NEP8"/>
<proteinExistence type="predicted"/>
<evidence type="ECO:0000313" key="1">
    <source>
        <dbReference type="EMBL" id="KAL3772896.1"/>
    </source>
</evidence>
<dbReference type="Proteomes" id="UP001530400">
    <property type="component" value="Unassembled WGS sequence"/>
</dbReference>
<evidence type="ECO:0000313" key="2">
    <source>
        <dbReference type="Proteomes" id="UP001530400"/>
    </source>
</evidence>
<gene>
    <name evidence="1" type="ORF">ACHAWO_009649</name>
</gene>
<protein>
    <submittedName>
        <fullName evidence="1">Uncharacterized protein</fullName>
    </submittedName>
</protein>
<keyword evidence="2" id="KW-1185">Reference proteome</keyword>
<reference evidence="1 2" key="1">
    <citation type="submission" date="2024-10" db="EMBL/GenBank/DDBJ databases">
        <title>Updated reference genomes for cyclostephanoid diatoms.</title>
        <authorList>
            <person name="Roberts W.R."/>
            <person name="Alverson A.J."/>
        </authorList>
    </citation>
    <scope>NUCLEOTIDE SEQUENCE [LARGE SCALE GENOMIC DNA]</scope>
    <source>
        <strain evidence="1 2">AJA010-31</strain>
    </source>
</reference>
<sequence length="610" mass="65253">MENPSSFPKTSGILRALARDNNARDYREFLTVLSEEWVQYSNNNLEQCDYSELNWIDRNVAPTSRNIAAAVGISSGYATMHGLNYMHHLNSFAMAENNDATESYDGAQQFASADASLVGGQQFASAAAGYEPHSYMSQDYHFGESSPNMLRDLAKSLPPPEADLDSASSYYDGYASYQDNSLHYVVNVGPSMDVSPDVTDVSQVVVSSVPEVPNTAPDVTNTLSSQLSDIAYSQSFDHAETVSKRFSMPHLPKLSTVQSPNANEAVSKVKEFATHSTESINQALAQAKETGSSQLNNWFGSVSDSFDGLPEKVAIIRSSGAESFGKVASELQKVQAPSLDTSKLPIFDVASMPSVDMSKLNMPPLPQMPKVVVPEVKMPSLAGVQNSIPPRESHIVVDGSKAASPTHVNFADNSLSDIGHSILGGIKYIGGLMFQFLDWIITAVAGTSMSQIFGSVQTSISTLVDNASSAIVNVLNGLGNLTLKEILQALLTLILVVTDLTLKVMNALVYLLSGKDAGDWVLQANTAVHGYGDQLLATYQDVTHKSLGELATSIGDYSHHVGEELLAIMNSLSTQDGVENVLRGTGGDVSYLSAENVDAIATAVQTALTL</sequence>
<comment type="caution">
    <text evidence="1">The sequence shown here is derived from an EMBL/GenBank/DDBJ whole genome shotgun (WGS) entry which is preliminary data.</text>
</comment>
<organism evidence="1 2">
    <name type="scientific">Cyclotella atomus</name>
    <dbReference type="NCBI Taxonomy" id="382360"/>
    <lineage>
        <taxon>Eukaryota</taxon>
        <taxon>Sar</taxon>
        <taxon>Stramenopiles</taxon>
        <taxon>Ochrophyta</taxon>
        <taxon>Bacillariophyta</taxon>
        <taxon>Coscinodiscophyceae</taxon>
        <taxon>Thalassiosirophycidae</taxon>
        <taxon>Stephanodiscales</taxon>
        <taxon>Stephanodiscaceae</taxon>
        <taxon>Cyclotella</taxon>
    </lineage>
</organism>
<accession>A0ABD3NEP8</accession>